<name>A0A1M4ZAJ3_9GAMM</name>
<dbReference type="RefSeq" id="WP_072822176.1">
    <property type="nucleotide sequence ID" value="NZ_FQUJ01000007.1"/>
</dbReference>
<dbReference type="AlphaFoldDB" id="A0A1M4ZAJ3"/>
<comment type="cofactor">
    <cofactor evidence="1">
        <name>Mg(2+)</name>
        <dbReference type="ChEBI" id="CHEBI:18420"/>
    </cofactor>
</comment>
<gene>
    <name evidence="7" type="ORF">SAMN02745148_01929</name>
</gene>
<organism evidence="7 8">
    <name type="scientific">Modicisalibacter ilicicola DSM 19980</name>
    <dbReference type="NCBI Taxonomy" id="1121942"/>
    <lineage>
        <taxon>Bacteria</taxon>
        <taxon>Pseudomonadati</taxon>
        <taxon>Pseudomonadota</taxon>
        <taxon>Gammaproteobacteria</taxon>
        <taxon>Oceanospirillales</taxon>
        <taxon>Halomonadaceae</taxon>
        <taxon>Modicisalibacter</taxon>
    </lineage>
</organism>
<feature type="domain" description="HAMP" evidence="5">
    <location>
        <begin position="294"/>
        <end position="348"/>
    </location>
</feature>
<feature type="transmembrane region" description="Helical" evidence="4">
    <location>
        <begin position="274"/>
        <end position="292"/>
    </location>
</feature>
<accession>A0A1M4ZAJ3</accession>
<dbReference type="SMART" id="SM00267">
    <property type="entry name" value="GGDEF"/>
    <property type="match status" value="1"/>
</dbReference>
<dbReference type="FunFam" id="3.30.70.270:FF:000001">
    <property type="entry name" value="Diguanylate cyclase domain protein"/>
    <property type="match status" value="1"/>
</dbReference>
<evidence type="ECO:0000259" key="6">
    <source>
        <dbReference type="PROSITE" id="PS50887"/>
    </source>
</evidence>
<evidence type="ECO:0000313" key="7">
    <source>
        <dbReference type="EMBL" id="SHF15005.1"/>
    </source>
</evidence>
<dbReference type="GO" id="GO:0007165">
    <property type="term" value="P:signal transduction"/>
    <property type="evidence" value="ECO:0007669"/>
    <property type="project" value="InterPro"/>
</dbReference>
<dbReference type="EMBL" id="FQUJ01000007">
    <property type="protein sequence ID" value="SHF15005.1"/>
    <property type="molecule type" value="Genomic_DNA"/>
</dbReference>
<evidence type="ECO:0000256" key="4">
    <source>
        <dbReference type="SAM" id="Phobius"/>
    </source>
</evidence>
<dbReference type="InterPro" id="IPR000160">
    <property type="entry name" value="GGDEF_dom"/>
</dbReference>
<dbReference type="Pfam" id="PF00672">
    <property type="entry name" value="HAMP"/>
    <property type="match status" value="1"/>
</dbReference>
<dbReference type="InterPro" id="IPR050469">
    <property type="entry name" value="Diguanylate_Cyclase"/>
</dbReference>
<sequence length="521" mass="57379">MALIFDSLRYRFFLAMSVLLLVAVTSLVLIAHHLAIPALLAEEEVYATAELDRAMRAIGNELGHLSLLNKDWAIWDDSYAFLTGEAGDYLESNVADGLVFEDADLSLLVFLETDGSPHWIAGIDPANQRYTSCPGPTEACTWTAPVLESLQGRIANGLSDETRLWLHAHPQPGLVSVWPIVRSNGAGPAVGWLLMMRPMDTAWLGRVREGFGLALAVEAIASDAPAPRQEIAREGSQTLIALRRVPAAPPGHALELRVELPRHAFRARLDDLRLTLYWVVGLVVLVVVLVLLERMILSPLRQLATFTQHVQQRGDIDPPRSLLQRRDEIGVLARKFQQLLERQRCQTSSLIELSQHDALTGLGNRRLFDHRLEEAIDIANLSGRSVVRLMVDIDHFKAYNDRYGHPAGDKCLKTVAAAMGQHFSLPQQLVARTGGEEFMIILPDTSLEAGSRQAETLRRAIEALALPHAASTASSVITISIGVARYFPGQARDIEGLTRAVDDALYAAKQGGRNRVRREAG</sequence>
<dbReference type="InterPro" id="IPR043128">
    <property type="entry name" value="Rev_trsase/Diguanyl_cyclase"/>
</dbReference>
<keyword evidence="4" id="KW-0472">Membrane</keyword>
<dbReference type="InterPro" id="IPR003660">
    <property type="entry name" value="HAMP_dom"/>
</dbReference>
<dbReference type="InterPro" id="IPR029787">
    <property type="entry name" value="Nucleotide_cyclase"/>
</dbReference>
<dbReference type="Gene3D" id="3.30.70.270">
    <property type="match status" value="1"/>
</dbReference>
<evidence type="ECO:0000313" key="8">
    <source>
        <dbReference type="Proteomes" id="UP000184346"/>
    </source>
</evidence>
<reference evidence="7 8" key="1">
    <citation type="submission" date="2016-11" db="EMBL/GenBank/DDBJ databases">
        <authorList>
            <person name="Jaros S."/>
            <person name="Januszkiewicz K."/>
            <person name="Wedrychowicz H."/>
        </authorList>
    </citation>
    <scope>NUCLEOTIDE SEQUENCE [LARGE SCALE GENOMIC DNA]</scope>
    <source>
        <strain evidence="7 8">DSM 19980</strain>
    </source>
</reference>
<dbReference type="Gene3D" id="6.10.340.10">
    <property type="match status" value="1"/>
</dbReference>
<proteinExistence type="predicted"/>
<protein>
    <recommendedName>
        <fullName evidence="2">diguanylate cyclase</fullName>
        <ecNumber evidence="2">2.7.7.65</ecNumber>
    </recommendedName>
</protein>
<dbReference type="SUPFAM" id="SSF55073">
    <property type="entry name" value="Nucleotide cyclase"/>
    <property type="match status" value="1"/>
</dbReference>
<dbReference type="GO" id="GO:0005886">
    <property type="term" value="C:plasma membrane"/>
    <property type="evidence" value="ECO:0007669"/>
    <property type="project" value="TreeGrafter"/>
</dbReference>
<evidence type="ECO:0000259" key="5">
    <source>
        <dbReference type="PROSITE" id="PS50885"/>
    </source>
</evidence>
<evidence type="ECO:0000256" key="1">
    <source>
        <dbReference type="ARBA" id="ARBA00001946"/>
    </source>
</evidence>
<dbReference type="GO" id="GO:0043709">
    <property type="term" value="P:cell adhesion involved in single-species biofilm formation"/>
    <property type="evidence" value="ECO:0007669"/>
    <property type="project" value="TreeGrafter"/>
</dbReference>
<dbReference type="NCBIfam" id="TIGR00254">
    <property type="entry name" value="GGDEF"/>
    <property type="match status" value="1"/>
</dbReference>
<evidence type="ECO:0000256" key="3">
    <source>
        <dbReference type="ARBA" id="ARBA00034247"/>
    </source>
</evidence>
<dbReference type="EC" id="2.7.7.65" evidence="2"/>
<dbReference type="GO" id="GO:1902201">
    <property type="term" value="P:negative regulation of bacterial-type flagellum-dependent cell motility"/>
    <property type="evidence" value="ECO:0007669"/>
    <property type="project" value="TreeGrafter"/>
</dbReference>
<dbReference type="STRING" id="1121942.SAMN02745148_01929"/>
<keyword evidence="4" id="KW-0812">Transmembrane</keyword>
<dbReference type="CDD" id="cd06225">
    <property type="entry name" value="HAMP"/>
    <property type="match status" value="1"/>
</dbReference>
<dbReference type="OrthoDB" id="9812260at2"/>
<feature type="domain" description="GGDEF" evidence="6">
    <location>
        <begin position="384"/>
        <end position="521"/>
    </location>
</feature>
<keyword evidence="4" id="KW-1133">Transmembrane helix</keyword>
<dbReference type="PROSITE" id="PS50885">
    <property type="entry name" value="HAMP"/>
    <property type="match status" value="1"/>
</dbReference>
<dbReference type="Pfam" id="PF00990">
    <property type="entry name" value="GGDEF"/>
    <property type="match status" value="1"/>
</dbReference>
<dbReference type="GO" id="GO:0052621">
    <property type="term" value="F:diguanylate cyclase activity"/>
    <property type="evidence" value="ECO:0007669"/>
    <property type="project" value="UniProtKB-EC"/>
</dbReference>
<dbReference type="CDD" id="cd01949">
    <property type="entry name" value="GGDEF"/>
    <property type="match status" value="1"/>
</dbReference>
<dbReference type="PROSITE" id="PS50887">
    <property type="entry name" value="GGDEF"/>
    <property type="match status" value="1"/>
</dbReference>
<dbReference type="Pfam" id="PF05228">
    <property type="entry name" value="CHASE4"/>
    <property type="match status" value="1"/>
</dbReference>
<dbReference type="PANTHER" id="PTHR45138:SF9">
    <property type="entry name" value="DIGUANYLATE CYCLASE DGCM-RELATED"/>
    <property type="match status" value="1"/>
</dbReference>
<evidence type="ECO:0000256" key="2">
    <source>
        <dbReference type="ARBA" id="ARBA00012528"/>
    </source>
</evidence>
<dbReference type="InterPro" id="IPR007892">
    <property type="entry name" value="CHASE4"/>
</dbReference>
<dbReference type="PANTHER" id="PTHR45138">
    <property type="entry name" value="REGULATORY COMPONENTS OF SENSORY TRANSDUCTION SYSTEM"/>
    <property type="match status" value="1"/>
</dbReference>
<dbReference type="Proteomes" id="UP000184346">
    <property type="component" value="Unassembled WGS sequence"/>
</dbReference>
<dbReference type="SUPFAM" id="SSF158472">
    <property type="entry name" value="HAMP domain-like"/>
    <property type="match status" value="1"/>
</dbReference>
<keyword evidence="8" id="KW-1185">Reference proteome</keyword>
<comment type="catalytic activity">
    <reaction evidence="3">
        <text>2 GTP = 3',3'-c-di-GMP + 2 diphosphate</text>
        <dbReference type="Rhea" id="RHEA:24898"/>
        <dbReference type="ChEBI" id="CHEBI:33019"/>
        <dbReference type="ChEBI" id="CHEBI:37565"/>
        <dbReference type="ChEBI" id="CHEBI:58805"/>
        <dbReference type="EC" id="2.7.7.65"/>
    </reaction>
</comment>